<dbReference type="EMBL" id="JEMT01007022">
    <property type="protein sequence ID" value="EXX78930.1"/>
    <property type="molecule type" value="Genomic_DNA"/>
</dbReference>
<sequence length="76" mass="8802">MCEYLHSRILKSANATLPSSIVGNNYTPKVPKDLKILTQHYRFLNRLMHLIRLLRKYPLTYSVAHEHKGPSSHSSE</sequence>
<evidence type="ECO:0000313" key="1">
    <source>
        <dbReference type="EMBL" id="EXX78930.1"/>
    </source>
</evidence>
<dbReference type="OrthoDB" id="10406989at2759"/>
<reference evidence="1 2" key="1">
    <citation type="submission" date="2014-02" db="EMBL/GenBank/DDBJ databases">
        <title>Single nucleus genome sequencing reveals high similarity among nuclei of an endomycorrhizal fungus.</title>
        <authorList>
            <person name="Lin K."/>
            <person name="Geurts R."/>
            <person name="Zhang Z."/>
            <person name="Limpens E."/>
            <person name="Saunders D.G."/>
            <person name="Mu D."/>
            <person name="Pang E."/>
            <person name="Cao H."/>
            <person name="Cha H."/>
            <person name="Lin T."/>
            <person name="Zhou Q."/>
            <person name="Shang Y."/>
            <person name="Li Y."/>
            <person name="Ivanov S."/>
            <person name="Sharma T."/>
            <person name="Velzen R.V."/>
            <person name="Ruijter N.D."/>
            <person name="Aanen D.K."/>
            <person name="Win J."/>
            <person name="Kamoun S."/>
            <person name="Bisseling T."/>
            <person name="Huang S."/>
        </authorList>
    </citation>
    <scope>NUCLEOTIDE SEQUENCE [LARGE SCALE GENOMIC DNA]</scope>
    <source>
        <strain evidence="2">DAOM197198w</strain>
    </source>
</reference>
<accession>A0A015KGZ6</accession>
<dbReference type="HOGENOM" id="CLU_2655754_0_0_1"/>
<dbReference type="AlphaFoldDB" id="A0A015KGZ6"/>
<protein>
    <submittedName>
        <fullName evidence="1">Uncharacterized protein</fullName>
    </submittedName>
</protein>
<name>A0A015KGZ6_RHIIW</name>
<evidence type="ECO:0000313" key="2">
    <source>
        <dbReference type="Proteomes" id="UP000022910"/>
    </source>
</evidence>
<comment type="caution">
    <text evidence="1">The sequence shown here is derived from an EMBL/GenBank/DDBJ whole genome shotgun (WGS) entry which is preliminary data.</text>
</comment>
<proteinExistence type="predicted"/>
<keyword evidence="2" id="KW-1185">Reference proteome</keyword>
<dbReference type="Proteomes" id="UP000022910">
    <property type="component" value="Unassembled WGS sequence"/>
</dbReference>
<gene>
    <name evidence="1" type="ORF">RirG_010500</name>
</gene>
<organism evidence="1 2">
    <name type="scientific">Rhizophagus irregularis (strain DAOM 197198w)</name>
    <name type="common">Glomus intraradices</name>
    <dbReference type="NCBI Taxonomy" id="1432141"/>
    <lineage>
        <taxon>Eukaryota</taxon>
        <taxon>Fungi</taxon>
        <taxon>Fungi incertae sedis</taxon>
        <taxon>Mucoromycota</taxon>
        <taxon>Glomeromycotina</taxon>
        <taxon>Glomeromycetes</taxon>
        <taxon>Glomerales</taxon>
        <taxon>Glomeraceae</taxon>
        <taxon>Rhizophagus</taxon>
    </lineage>
</organism>